<evidence type="ECO:0000313" key="4">
    <source>
        <dbReference type="EMBL" id="SVB50360.1"/>
    </source>
</evidence>
<evidence type="ECO:0000259" key="3">
    <source>
        <dbReference type="Pfam" id="PF02230"/>
    </source>
</evidence>
<dbReference type="AlphaFoldDB" id="A0A382EI68"/>
<proteinExistence type="inferred from homology"/>
<evidence type="ECO:0000256" key="2">
    <source>
        <dbReference type="ARBA" id="ARBA00022801"/>
    </source>
</evidence>
<gene>
    <name evidence="4" type="ORF">METZ01_LOCUS203214</name>
</gene>
<reference evidence="4" key="1">
    <citation type="submission" date="2018-05" db="EMBL/GenBank/DDBJ databases">
        <authorList>
            <person name="Lanie J.A."/>
            <person name="Ng W.-L."/>
            <person name="Kazmierczak K.M."/>
            <person name="Andrzejewski T.M."/>
            <person name="Davidsen T.M."/>
            <person name="Wayne K.J."/>
            <person name="Tettelin H."/>
            <person name="Glass J.I."/>
            <person name="Rusch D."/>
            <person name="Podicherti R."/>
            <person name="Tsui H.-C.T."/>
            <person name="Winkler M.E."/>
        </authorList>
    </citation>
    <scope>NUCLEOTIDE SEQUENCE</scope>
</reference>
<evidence type="ECO:0000256" key="1">
    <source>
        <dbReference type="ARBA" id="ARBA00006499"/>
    </source>
</evidence>
<feature type="domain" description="Phospholipase/carboxylesterase/thioesterase" evidence="3">
    <location>
        <begin position="2"/>
        <end position="191"/>
    </location>
</feature>
<comment type="similarity">
    <text evidence="1">Belongs to the AB hydrolase superfamily. AB hydrolase 2 family.</text>
</comment>
<keyword evidence="2" id="KW-0378">Hydrolase</keyword>
<protein>
    <recommendedName>
        <fullName evidence="3">Phospholipase/carboxylesterase/thioesterase domain-containing protein</fullName>
    </recommendedName>
</protein>
<name>A0A382EI68_9ZZZZ</name>
<accession>A0A382EI68</accession>
<dbReference type="EMBL" id="UINC01044641">
    <property type="protein sequence ID" value="SVB50360.1"/>
    <property type="molecule type" value="Genomic_DNA"/>
</dbReference>
<dbReference type="InterPro" id="IPR029058">
    <property type="entry name" value="AB_hydrolase_fold"/>
</dbReference>
<dbReference type="Pfam" id="PF02230">
    <property type="entry name" value="Abhydrolase_2"/>
    <property type="match status" value="1"/>
</dbReference>
<dbReference type="PANTHER" id="PTHR10655">
    <property type="entry name" value="LYSOPHOSPHOLIPASE-RELATED"/>
    <property type="match status" value="1"/>
</dbReference>
<dbReference type="SUPFAM" id="SSF53474">
    <property type="entry name" value="alpha/beta-Hydrolases"/>
    <property type="match status" value="1"/>
</dbReference>
<dbReference type="InterPro" id="IPR003140">
    <property type="entry name" value="PLipase/COase/thioEstase"/>
</dbReference>
<dbReference type="GO" id="GO:0016787">
    <property type="term" value="F:hydrolase activity"/>
    <property type="evidence" value="ECO:0007669"/>
    <property type="project" value="UniProtKB-KW"/>
</dbReference>
<dbReference type="Gene3D" id="3.40.50.1820">
    <property type="entry name" value="alpha/beta hydrolase"/>
    <property type="match status" value="1"/>
</dbReference>
<dbReference type="PANTHER" id="PTHR10655:SF17">
    <property type="entry name" value="LYSOPHOSPHOLIPASE-LIKE PROTEIN 1"/>
    <property type="match status" value="1"/>
</dbReference>
<dbReference type="InterPro" id="IPR050565">
    <property type="entry name" value="LYPA1-2/EST-like"/>
</dbReference>
<sequence>MIVLHGWGANQHDLIPLAQSLKQPSTHCFFPNAPFDVPGTGGTGKGWFSFPPTDKSQEERRESREKLRILLNKVSEQGFDYSSIIIMGFSQGAAMALDVMLNIEQRVGAVICLSGFLMNEGEIRSQTNSPKTTPVFAAHGLYDPILPFEQSKRSLQVLKDAGFDLTWREYQMEHEIVPEEVDAIQDFLSSTN</sequence>
<organism evidence="4">
    <name type="scientific">marine metagenome</name>
    <dbReference type="NCBI Taxonomy" id="408172"/>
    <lineage>
        <taxon>unclassified sequences</taxon>
        <taxon>metagenomes</taxon>
        <taxon>ecological metagenomes</taxon>
    </lineage>
</organism>